<organism evidence="2 3">
    <name type="scientific">Galerina marginata (strain CBS 339.88)</name>
    <dbReference type="NCBI Taxonomy" id="685588"/>
    <lineage>
        <taxon>Eukaryota</taxon>
        <taxon>Fungi</taxon>
        <taxon>Dikarya</taxon>
        <taxon>Basidiomycota</taxon>
        <taxon>Agaricomycotina</taxon>
        <taxon>Agaricomycetes</taxon>
        <taxon>Agaricomycetidae</taxon>
        <taxon>Agaricales</taxon>
        <taxon>Agaricineae</taxon>
        <taxon>Strophariaceae</taxon>
        <taxon>Galerina</taxon>
    </lineage>
</organism>
<reference evidence="3" key="1">
    <citation type="journal article" date="2014" name="Proc. Natl. Acad. Sci. U.S.A.">
        <title>Extensive sampling of basidiomycete genomes demonstrates inadequacy of the white-rot/brown-rot paradigm for wood decay fungi.</title>
        <authorList>
            <person name="Riley R."/>
            <person name="Salamov A.A."/>
            <person name="Brown D.W."/>
            <person name="Nagy L.G."/>
            <person name="Floudas D."/>
            <person name="Held B.W."/>
            <person name="Levasseur A."/>
            <person name="Lombard V."/>
            <person name="Morin E."/>
            <person name="Otillar R."/>
            <person name="Lindquist E.A."/>
            <person name="Sun H."/>
            <person name="LaButti K.M."/>
            <person name="Schmutz J."/>
            <person name="Jabbour D."/>
            <person name="Luo H."/>
            <person name="Baker S.E."/>
            <person name="Pisabarro A.G."/>
            <person name="Walton J.D."/>
            <person name="Blanchette R.A."/>
            <person name="Henrissat B."/>
            <person name="Martin F."/>
            <person name="Cullen D."/>
            <person name="Hibbett D.S."/>
            <person name="Grigoriev I.V."/>
        </authorList>
    </citation>
    <scope>NUCLEOTIDE SEQUENCE [LARGE SCALE GENOMIC DNA]</scope>
    <source>
        <strain evidence="3">CBS 339.88</strain>
    </source>
</reference>
<dbReference type="SUPFAM" id="SSF52833">
    <property type="entry name" value="Thioredoxin-like"/>
    <property type="match status" value="1"/>
</dbReference>
<dbReference type="AlphaFoldDB" id="A0A067SY48"/>
<dbReference type="InterPro" id="IPR013766">
    <property type="entry name" value="Thioredoxin_domain"/>
</dbReference>
<dbReference type="EMBL" id="KL142380">
    <property type="protein sequence ID" value="KDR75821.1"/>
    <property type="molecule type" value="Genomic_DNA"/>
</dbReference>
<accession>A0A067SY48</accession>
<dbReference type="Proteomes" id="UP000027222">
    <property type="component" value="Unassembled WGS sequence"/>
</dbReference>
<protein>
    <recommendedName>
        <fullName evidence="1">Thioredoxin domain-containing protein</fullName>
    </recommendedName>
</protein>
<dbReference type="HOGENOM" id="CLU_1326451_0_0_1"/>
<gene>
    <name evidence="2" type="ORF">GALMADRAFT_507427</name>
</gene>
<proteinExistence type="predicted"/>
<feature type="domain" description="Thioredoxin" evidence="1">
    <location>
        <begin position="1"/>
        <end position="113"/>
    </location>
</feature>
<dbReference type="Pfam" id="PF00085">
    <property type="entry name" value="Thioredoxin"/>
    <property type="match status" value="1"/>
</dbReference>
<sequence>MSTVPQVNNEAEYQTITSSSNFSVIYFYSTQCGYCDLMTPVVEETANCYATGMLKFYRVNGQDSWPGVQRLTTRLKINSYPQVWVFRDNKVCARQPGYIIYPRFEEWLSFHTSCNKNGFAVRACTVNTVDSGDEANENSPLRIRGNSTELNEADTSYKKELFAIWAIRSAPYFGPLLAFLKRIAIAKADDADFLLLIMDQEDVSQPP</sequence>
<dbReference type="InterPro" id="IPR036249">
    <property type="entry name" value="Thioredoxin-like_sf"/>
</dbReference>
<dbReference type="OrthoDB" id="10264505at2759"/>
<keyword evidence="3" id="KW-1185">Reference proteome</keyword>
<name>A0A067SY48_GALM3</name>
<evidence type="ECO:0000259" key="1">
    <source>
        <dbReference type="PROSITE" id="PS51352"/>
    </source>
</evidence>
<dbReference type="PROSITE" id="PS51352">
    <property type="entry name" value="THIOREDOXIN_2"/>
    <property type="match status" value="1"/>
</dbReference>
<dbReference type="Gene3D" id="3.40.30.10">
    <property type="entry name" value="Glutaredoxin"/>
    <property type="match status" value="1"/>
</dbReference>
<evidence type="ECO:0000313" key="3">
    <source>
        <dbReference type="Proteomes" id="UP000027222"/>
    </source>
</evidence>
<dbReference type="CDD" id="cd02947">
    <property type="entry name" value="TRX_family"/>
    <property type="match status" value="1"/>
</dbReference>
<evidence type="ECO:0000313" key="2">
    <source>
        <dbReference type="EMBL" id="KDR75821.1"/>
    </source>
</evidence>